<organism evidence="2">
    <name type="scientific">Tanacetum cinerariifolium</name>
    <name type="common">Dalmatian daisy</name>
    <name type="synonym">Chrysanthemum cinerariifolium</name>
    <dbReference type="NCBI Taxonomy" id="118510"/>
    <lineage>
        <taxon>Eukaryota</taxon>
        <taxon>Viridiplantae</taxon>
        <taxon>Streptophyta</taxon>
        <taxon>Embryophyta</taxon>
        <taxon>Tracheophyta</taxon>
        <taxon>Spermatophyta</taxon>
        <taxon>Magnoliopsida</taxon>
        <taxon>eudicotyledons</taxon>
        <taxon>Gunneridae</taxon>
        <taxon>Pentapetalae</taxon>
        <taxon>asterids</taxon>
        <taxon>campanulids</taxon>
        <taxon>Asterales</taxon>
        <taxon>Asteraceae</taxon>
        <taxon>Asteroideae</taxon>
        <taxon>Anthemideae</taxon>
        <taxon>Anthemidinae</taxon>
        <taxon>Tanacetum</taxon>
    </lineage>
</organism>
<accession>A0A6L2NGA2</accession>
<comment type="caution">
    <text evidence="2">The sequence shown here is derived from an EMBL/GenBank/DDBJ whole genome shotgun (WGS) entry which is preliminary data.</text>
</comment>
<proteinExistence type="predicted"/>
<dbReference type="AlphaFoldDB" id="A0A6L2NGA2"/>
<evidence type="ECO:0000256" key="1">
    <source>
        <dbReference type="SAM" id="MobiDB-lite"/>
    </source>
</evidence>
<dbReference type="EMBL" id="BKCJ010009074">
    <property type="protein sequence ID" value="GEU85278.1"/>
    <property type="molecule type" value="Genomic_DNA"/>
</dbReference>
<protein>
    <submittedName>
        <fullName evidence="2">Uncharacterized protein</fullName>
    </submittedName>
</protein>
<sequence>MCFFIPKGGCIQIGRKIEAIDADKDINLADVEKDEEVIAMDAKPQGRINQEEVNAANKGVSAAEPTVFDDEEVTITMAQTLMKLKAEKAKLLDEQIAQKLHDEEVEKATARDKQENDDLERA</sequence>
<name>A0A6L2NGA2_TANCI</name>
<evidence type="ECO:0000313" key="2">
    <source>
        <dbReference type="EMBL" id="GEU85278.1"/>
    </source>
</evidence>
<feature type="region of interest" description="Disordered" evidence="1">
    <location>
        <begin position="101"/>
        <end position="122"/>
    </location>
</feature>
<gene>
    <name evidence="2" type="ORF">Tci_057256</name>
</gene>
<reference evidence="2" key="1">
    <citation type="journal article" date="2019" name="Sci. Rep.">
        <title>Draft genome of Tanacetum cinerariifolium, the natural source of mosquito coil.</title>
        <authorList>
            <person name="Yamashiro T."/>
            <person name="Shiraishi A."/>
            <person name="Satake H."/>
            <person name="Nakayama K."/>
        </authorList>
    </citation>
    <scope>NUCLEOTIDE SEQUENCE</scope>
</reference>